<evidence type="ECO:0000313" key="4">
    <source>
        <dbReference type="EMBL" id="AEE16379.1"/>
    </source>
</evidence>
<dbReference type="GO" id="GO:0071973">
    <property type="term" value="P:bacterial-type flagellum-dependent cell motility"/>
    <property type="evidence" value="ECO:0007669"/>
    <property type="project" value="InterPro"/>
</dbReference>
<protein>
    <submittedName>
        <fullName evidence="4">Flagellar filament outer layer protein FlaA</fullName>
    </submittedName>
</protein>
<name>F4LJI4_TREBD</name>
<gene>
    <name evidence="4" type="ordered locus">Trebr_0943</name>
</gene>
<dbReference type="Pfam" id="PF04620">
    <property type="entry name" value="FlaA"/>
    <property type="match status" value="1"/>
</dbReference>
<dbReference type="OrthoDB" id="341721at2"/>
<sequence length="241" mass="27489">MKQGVCVFVSLVLMVLFCVPVFGQPSVKSVETISIDNFDTADAMEWSWAVQSSRFVTEGFPKLAYIDGMPNSLTHLSKSGDPDPKVLGVKVEFDRKGDNWFEVYPVAQDENGNTKNYEIPFIGITSQIDFWVWGANYLYFLEVLVRDADGRVHVLPACNLAFEGWRNVIVKIPTYIRQQSRLRSGPEHMSFVGFRVRSDPNEFVDDFVIYFDNLKYTTNVLETIYDGYNLRKLDFGSDTGN</sequence>
<keyword evidence="4" id="KW-0282">Flagellum</keyword>
<dbReference type="eggNOG" id="ENOG5033UVP">
    <property type="taxonomic scope" value="Bacteria"/>
</dbReference>
<dbReference type="InterPro" id="IPR006714">
    <property type="entry name" value="FlaA"/>
</dbReference>
<dbReference type="STRING" id="906968.Trebr_0943"/>
<dbReference type="HOGENOM" id="CLU_097187_0_0_12"/>
<comment type="subcellular location">
    <subcellularLocation>
        <location evidence="1">Periplasmic flagellum</location>
    </subcellularLocation>
</comment>
<dbReference type="EMBL" id="CP002696">
    <property type="protein sequence ID" value="AEE16379.1"/>
    <property type="molecule type" value="Genomic_DNA"/>
</dbReference>
<keyword evidence="5" id="KW-1185">Reference proteome</keyword>
<dbReference type="GO" id="GO:0030288">
    <property type="term" value="C:outer membrane-bounded periplasmic space"/>
    <property type="evidence" value="ECO:0007669"/>
    <property type="project" value="InterPro"/>
</dbReference>
<evidence type="ECO:0000256" key="3">
    <source>
        <dbReference type="ARBA" id="ARBA00023143"/>
    </source>
</evidence>
<organism evidence="4 5">
    <name type="scientific">Treponema brennaborense (strain DSM 12168 / CIP 105900 / DD5/3)</name>
    <dbReference type="NCBI Taxonomy" id="906968"/>
    <lineage>
        <taxon>Bacteria</taxon>
        <taxon>Pseudomonadati</taxon>
        <taxon>Spirochaetota</taxon>
        <taxon>Spirochaetia</taxon>
        <taxon>Spirochaetales</taxon>
        <taxon>Treponemataceae</taxon>
        <taxon>Treponema</taxon>
    </lineage>
</organism>
<dbReference type="KEGG" id="tbe:Trebr_0943"/>
<dbReference type="Proteomes" id="UP000006546">
    <property type="component" value="Chromosome"/>
</dbReference>
<keyword evidence="2" id="KW-0574">Periplasm</keyword>
<keyword evidence="4" id="KW-0966">Cell projection</keyword>
<evidence type="ECO:0000256" key="1">
    <source>
        <dbReference type="ARBA" id="ARBA00004631"/>
    </source>
</evidence>
<reference evidence="5" key="1">
    <citation type="submission" date="2011-04" db="EMBL/GenBank/DDBJ databases">
        <title>The complete genome of Treponema brennaborense DSM 12168.</title>
        <authorList>
            <person name="Lucas S."/>
            <person name="Han J."/>
            <person name="Lapidus A."/>
            <person name="Bruce D."/>
            <person name="Goodwin L."/>
            <person name="Pitluck S."/>
            <person name="Peters L."/>
            <person name="Kyrpides N."/>
            <person name="Mavromatis K."/>
            <person name="Ivanova N."/>
            <person name="Mikhailova N."/>
            <person name="Pagani I."/>
            <person name="Teshima H."/>
            <person name="Detter J.C."/>
            <person name="Tapia R."/>
            <person name="Han C."/>
            <person name="Land M."/>
            <person name="Hauser L."/>
            <person name="Markowitz V."/>
            <person name="Cheng J.-F."/>
            <person name="Hugenholtz P."/>
            <person name="Woyke T."/>
            <person name="Wu D."/>
            <person name="Gronow S."/>
            <person name="Wellnitz S."/>
            <person name="Brambilla E."/>
            <person name="Klenk H.-P."/>
            <person name="Eisen J.A."/>
        </authorList>
    </citation>
    <scope>NUCLEOTIDE SEQUENCE [LARGE SCALE GENOMIC DNA]</scope>
    <source>
        <strain evidence="5">DSM 12168 / CIP 105900 / DD5/3</strain>
    </source>
</reference>
<accession>F4LJI4</accession>
<keyword evidence="4" id="KW-0969">Cilium</keyword>
<dbReference type="GO" id="GO:0055040">
    <property type="term" value="C:periplasmic flagellum"/>
    <property type="evidence" value="ECO:0007669"/>
    <property type="project" value="UniProtKB-SubCell"/>
</dbReference>
<evidence type="ECO:0000256" key="2">
    <source>
        <dbReference type="ARBA" id="ARBA00022764"/>
    </source>
</evidence>
<evidence type="ECO:0000313" key="5">
    <source>
        <dbReference type="Proteomes" id="UP000006546"/>
    </source>
</evidence>
<keyword evidence="3" id="KW-0975">Bacterial flagellum</keyword>
<dbReference type="AlphaFoldDB" id="F4LJI4"/>
<proteinExistence type="predicted"/>